<organism evidence="2">
    <name type="scientific">Utricularia reniformis</name>
    <dbReference type="NCBI Taxonomy" id="192314"/>
    <lineage>
        <taxon>Eukaryota</taxon>
        <taxon>Viridiplantae</taxon>
        <taxon>Streptophyta</taxon>
        <taxon>Embryophyta</taxon>
        <taxon>Tracheophyta</taxon>
        <taxon>Spermatophyta</taxon>
        <taxon>Magnoliopsida</taxon>
        <taxon>eudicotyledons</taxon>
        <taxon>Gunneridae</taxon>
        <taxon>Pentapetalae</taxon>
        <taxon>asterids</taxon>
        <taxon>lamiids</taxon>
        <taxon>Lamiales</taxon>
        <taxon>Lentibulariaceae</taxon>
        <taxon>Utricularia</taxon>
    </lineage>
</organism>
<geneLocation type="mitochondrion" evidence="2"/>
<sequence>MILIVPSSHRSRSRVPDVPEMGREGTNCFDEVARVHYVSLDCPADSKKIC</sequence>
<name>A0A1Y0B0E1_9LAMI</name>
<keyword evidence="2" id="KW-0496">Mitochondrion</keyword>
<accession>A0A1Y0B0E1</accession>
<evidence type="ECO:0000256" key="1">
    <source>
        <dbReference type="SAM" id="MobiDB-lite"/>
    </source>
</evidence>
<dbReference type="AlphaFoldDB" id="A0A1Y0B0E1"/>
<protein>
    <submittedName>
        <fullName evidence="2">Uncharacterized protein</fullName>
    </submittedName>
</protein>
<evidence type="ECO:0000313" key="2">
    <source>
        <dbReference type="EMBL" id="ART30885.1"/>
    </source>
</evidence>
<reference evidence="2" key="1">
    <citation type="submission" date="2017-03" db="EMBL/GenBank/DDBJ databases">
        <title>The mitochondrial genome of the carnivorous plant Utricularia reniformis (Lentibulariaceae): structure, comparative analysis and evolutionary landmarks.</title>
        <authorList>
            <person name="Silva S.R."/>
            <person name="Alvarenga D.O."/>
            <person name="Michael T.P."/>
            <person name="Miranda V.F.O."/>
            <person name="Varani A.M."/>
        </authorList>
    </citation>
    <scope>NUCLEOTIDE SEQUENCE</scope>
</reference>
<dbReference type="EMBL" id="KY774314">
    <property type="protein sequence ID" value="ART30885.1"/>
    <property type="molecule type" value="Genomic_DNA"/>
</dbReference>
<feature type="region of interest" description="Disordered" evidence="1">
    <location>
        <begin position="1"/>
        <end position="20"/>
    </location>
</feature>
<gene>
    <name evidence="2" type="ORF">AEK19_MT0630</name>
</gene>
<proteinExistence type="predicted"/>